<feature type="compositionally biased region" description="Polar residues" evidence="14">
    <location>
        <begin position="757"/>
        <end position="773"/>
    </location>
</feature>
<dbReference type="GO" id="GO:0046872">
    <property type="term" value="F:metal ion binding"/>
    <property type="evidence" value="ECO:0007669"/>
    <property type="project" value="UniProtKB-KW"/>
</dbReference>
<dbReference type="GO" id="GO:0005694">
    <property type="term" value="C:chromosome"/>
    <property type="evidence" value="ECO:0007669"/>
    <property type="project" value="InterPro"/>
</dbReference>
<evidence type="ECO:0000256" key="3">
    <source>
        <dbReference type="ARBA" id="ARBA00022723"/>
    </source>
</evidence>
<keyword evidence="3" id="KW-0479">Metal-binding</keyword>
<dbReference type="EMBL" id="OU963866">
    <property type="protein sequence ID" value="CAH0390955.1"/>
    <property type="molecule type" value="Genomic_DNA"/>
</dbReference>
<evidence type="ECO:0000256" key="6">
    <source>
        <dbReference type="ARBA" id="ARBA00022806"/>
    </source>
</evidence>
<organism evidence="17 18">
    <name type="scientific">Bemisia tabaci</name>
    <name type="common">Sweetpotato whitefly</name>
    <name type="synonym">Aleurodes tabaci</name>
    <dbReference type="NCBI Taxonomy" id="7038"/>
    <lineage>
        <taxon>Eukaryota</taxon>
        <taxon>Metazoa</taxon>
        <taxon>Ecdysozoa</taxon>
        <taxon>Arthropoda</taxon>
        <taxon>Hexapoda</taxon>
        <taxon>Insecta</taxon>
        <taxon>Pterygota</taxon>
        <taxon>Neoptera</taxon>
        <taxon>Paraneoptera</taxon>
        <taxon>Hemiptera</taxon>
        <taxon>Sternorrhyncha</taxon>
        <taxon>Aleyrodoidea</taxon>
        <taxon>Aleyrodidae</taxon>
        <taxon>Aleyrodinae</taxon>
        <taxon>Bemisia</taxon>
    </lineage>
</organism>
<keyword evidence="8" id="KW-0238">DNA-binding</keyword>
<protein>
    <recommendedName>
        <fullName evidence="12">DNA 3'-5' helicase</fullName>
        <ecNumber evidence="12">5.6.2.4</ecNumber>
    </recommendedName>
</protein>
<dbReference type="PANTHER" id="PTHR13710:SF152">
    <property type="entry name" value="ATP-DEPENDENT DNA HELICASE Q5"/>
    <property type="match status" value="1"/>
</dbReference>
<dbReference type="InterPro" id="IPR038190">
    <property type="entry name" value="SRI_sf"/>
</dbReference>
<dbReference type="Pfam" id="PF16124">
    <property type="entry name" value="RecQ_Zn_bind"/>
    <property type="match status" value="1"/>
</dbReference>
<dbReference type="GO" id="GO:0016787">
    <property type="term" value="F:hydrolase activity"/>
    <property type="evidence" value="ECO:0007669"/>
    <property type="project" value="UniProtKB-KW"/>
</dbReference>
<dbReference type="FunFam" id="3.40.50.300:FF:000444">
    <property type="entry name" value="ATP-dependent DNA helicase"/>
    <property type="match status" value="1"/>
</dbReference>
<dbReference type="GO" id="GO:0005634">
    <property type="term" value="C:nucleus"/>
    <property type="evidence" value="ECO:0007669"/>
    <property type="project" value="UniProtKB-SubCell"/>
</dbReference>
<dbReference type="InterPro" id="IPR014001">
    <property type="entry name" value="Helicase_ATP-bd"/>
</dbReference>
<dbReference type="PROSITE" id="PS51194">
    <property type="entry name" value="HELICASE_CTER"/>
    <property type="match status" value="1"/>
</dbReference>
<evidence type="ECO:0000256" key="1">
    <source>
        <dbReference type="ARBA" id="ARBA00004123"/>
    </source>
</evidence>
<comment type="catalytic activity">
    <reaction evidence="11">
        <text>Couples ATP hydrolysis with the unwinding of duplex DNA by translocating in the 3'-5' direction.</text>
        <dbReference type="EC" id="5.6.2.4"/>
    </reaction>
</comment>
<evidence type="ECO:0000313" key="17">
    <source>
        <dbReference type="EMBL" id="CAH0390955.1"/>
    </source>
</evidence>
<comment type="similarity">
    <text evidence="2">Belongs to the helicase family. RecQ subfamily.</text>
</comment>
<dbReference type="InterPro" id="IPR027417">
    <property type="entry name" value="P-loop_NTPase"/>
</dbReference>
<evidence type="ECO:0000256" key="8">
    <source>
        <dbReference type="ARBA" id="ARBA00023125"/>
    </source>
</evidence>
<dbReference type="AlphaFoldDB" id="A0A9P0F5V0"/>
<evidence type="ECO:0000256" key="5">
    <source>
        <dbReference type="ARBA" id="ARBA00022801"/>
    </source>
</evidence>
<keyword evidence="7" id="KW-0067">ATP-binding</keyword>
<dbReference type="GO" id="GO:0005737">
    <property type="term" value="C:cytoplasm"/>
    <property type="evidence" value="ECO:0007669"/>
    <property type="project" value="TreeGrafter"/>
</dbReference>
<dbReference type="InterPro" id="IPR032284">
    <property type="entry name" value="RecQ_Zn-bd"/>
</dbReference>
<dbReference type="NCBIfam" id="TIGR00614">
    <property type="entry name" value="recQ_fam"/>
    <property type="match status" value="1"/>
</dbReference>
<gene>
    <name evidence="17" type="ORF">BEMITA_LOCUS9624</name>
</gene>
<feature type="region of interest" description="Disordered" evidence="14">
    <location>
        <begin position="697"/>
        <end position="779"/>
    </location>
</feature>
<comment type="subcellular location">
    <subcellularLocation>
        <location evidence="1">Nucleus</location>
    </subcellularLocation>
</comment>
<dbReference type="Gene3D" id="3.40.50.300">
    <property type="entry name" value="P-loop containing nucleotide triphosphate hydrolases"/>
    <property type="match status" value="2"/>
</dbReference>
<dbReference type="GO" id="GO:0005524">
    <property type="term" value="F:ATP binding"/>
    <property type="evidence" value="ECO:0007669"/>
    <property type="project" value="UniProtKB-KW"/>
</dbReference>
<dbReference type="GO" id="GO:0043138">
    <property type="term" value="F:3'-5' DNA helicase activity"/>
    <property type="evidence" value="ECO:0007669"/>
    <property type="project" value="UniProtKB-EC"/>
</dbReference>
<evidence type="ECO:0000313" key="18">
    <source>
        <dbReference type="Proteomes" id="UP001152759"/>
    </source>
</evidence>
<feature type="compositionally biased region" description="Low complexity" evidence="14">
    <location>
        <begin position="738"/>
        <end position="749"/>
    </location>
</feature>
<evidence type="ECO:0000256" key="9">
    <source>
        <dbReference type="ARBA" id="ARBA00023235"/>
    </source>
</evidence>
<dbReference type="Pfam" id="PF00270">
    <property type="entry name" value="DEAD"/>
    <property type="match status" value="1"/>
</dbReference>
<dbReference type="GO" id="GO:0003677">
    <property type="term" value="F:DNA binding"/>
    <property type="evidence" value="ECO:0007669"/>
    <property type="project" value="UniProtKB-KW"/>
</dbReference>
<evidence type="ECO:0000259" key="15">
    <source>
        <dbReference type="PROSITE" id="PS51192"/>
    </source>
</evidence>
<dbReference type="SUPFAM" id="SSF52540">
    <property type="entry name" value="P-loop containing nucleoside triphosphate hydrolases"/>
    <property type="match status" value="1"/>
</dbReference>
<dbReference type="EC" id="5.6.2.4" evidence="12"/>
<dbReference type="GO" id="GO:0006355">
    <property type="term" value="P:regulation of DNA-templated transcription"/>
    <property type="evidence" value="ECO:0007669"/>
    <property type="project" value="InterPro"/>
</dbReference>
<dbReference type="Proteomes" id="UP001152759">
    <property type="component" value="Chromosome 5"/>
</dbReference>
<keyword evidence="18" id="KW-1185">Reference proteome</keyword>
<name>A0A9P0F5V0_BEMTA</name>
<evidence type="ECO:0000259" key="16">
    <source>
        <dbReference type="PROSITE" id="PS51194"/>
    </source>
</evidence>
<dbReference type="KEGG" id="btab:109032002"/>
<keyword evidence="6" id="KW-0347">Helicase</keyword>
<dbReference type="InterPro" id="IPR013257">
    <property type="entry name" value="SRI"/>
</dbReference>
<dbReference type="InterPro" id="IPR004589">
    <property type="entry name" value="DNA_helicase_ATP-dep_RecQ"/>
</dbReference>
<feature type="domain" description="Helicase ATP-binding" evidence="15">
    <location>
        <begin position="32"/>
        <end position="207"/>
    </location>
</feature>
<dbReference type="CDD" id="cd18794">
    <property type="entry name" value="SF2_C_RecQ"/>
    <property type="match status" value="1"/>
</dbReference>
<evidence type="ECO:0000256" key="10">
    <source>
        <dbReference type="ARBA" id="ARBA00023242"/>
    </source>
</evidence>
<dbReference type="InterPro" id="IPR002464">
    <property type="entry name" value="DNA/RNA_helicase_DEAH_CS"/>
</dbReference>
<keyword evidence="5" id="KW-0378">Hydrolase</keyword>
<dbReference type="Pfam" id="PF08236">
    <property type="entry name" value="SRI"/>
    <property type="match status" value="1"/>
</dbReference>
<dbReference type="PROSITE" id="PS00690">
    <property type="entry name" value="DEAH_ATP_HELICASE"/>
    <property type="match status" value="1"/>
</dbReference>
<evidence type="ECO:0000256" key="11">
    <source>
        <dbReference type="ARBA" id="ARBA00034617"/>
    </source>
</evidence>
<keyword evidence="9" id="KW-0413">Isomerase</keyword>
<dbReference type="InterPro" id="IPR011545">
    <property type="entry name" value="DEAD/DEAH_box_helicase_dom"/>
</dbReference>
<dbReference type="GO" id="GO:0000724">
    <property type="term" value="P:double-strand break repair via homologous recombination"/>
    <property type="evidence" value="ECO:0007669"/>
    <property type="project" value="TreeGrafter"/>
</dbReference>
<evidence type="ECO:0000256" key="14">
    <source>
        <dbReference type="SAM" id="MobiDB-lite"/>
    </source>
</evidence>
<proteinExistence type="inferred from homology"/>
<dbReference type="PROSITE" id="PS51192">
    <property type="entry name" value="HELICASE_ATP_BIND_1"/>
    <property type="match status" value="1"/>
</dbReference>
<evidence type="ECO:0000256" key="4">
    <source>
        <dbReference type="ARBA" id="ARBA00022741"/>
    </source>
</evidence>
<keyword evidence="4" id="KW-0547">Nucleotide-binding</keyword>
<dbReference type="InterPro" id="IPR001650">
    <property type="entry name" value="Helicase_C-like"/>
</dbReference>
<evidence type="ECO:0000256" key="2">
    <source>
        <dbReference type="ARBA" id="ARBA00005446"/>
    </source>
</evidence>
<accession>A0A9P0F5V0</accession>
<keyword evidence="10" id="KW-0539">Nucleus</keyword>
<dbReference type="SMART" id="SM00490">
    <property type="entry name" value="HELICc"/>
    <property type="match status" value="1"/>
</dbReference>
<dbReference type="GO" id="GO:0009378">
    <property type="term" value="F:four-way junction helicase activity"/>
    <property type="evidence" value="ECO:0007669"/>
    <property type="project" value="TreeGrafter"/>
</dbReference>
<evidence type="ECO:0000256" key="7">
    <source>
        <dbReference type="ARBA" id="ARBA00022840"/>
    </source>
</evidence>
<evidence type="ECO:0000256" key="12">
    <source>
        <dbReference type="ARBA" id="ARBA00034808"/>
    </source>
</evidence>
<dbReference type="PANTHER" id="PTHR13710">
    <property type="entry name" value="DNA HELICASE RECQ FAMILY MEMBER"/>
    <property type="match status" value="1"/>
</dbReference>
<sequence length="1051" mass="118241">MDKFVKVDLLRKLRENFGHDNFKSDLQKKAIEAIIQRKKDVFVSMPTGSGKSLCFQFPAVLQSNQVAIVFSPLLALMKDQIDQLTKKKIVAETINSKMGSKERTRVINDLRCKVPNTKLLYVTPEQAATQTFRGILSDLHKYNKVSYIVVDEAHCVSQWGHNFRPDYLKLGTLRSLVPGVTWIALTATASAVVVEDIITQLQLKDPLSFKVPCFRSNLYYDVVYDDLIRNSYEDLKLYIKNCLKDNTKDMKLSQRGVGIIYCRTRDLTEDIARVLNDRGIKTVAYHAGLKESERKEVQERWTAGEFEVIAATVSFGMGVDKGSVRFVIHWGVPANVPGYYQESGRAGRDGKPAFCRIYYSLNSRNALTFILKQELNKAKTPDQEQKVKETQKSFEKMVEYCEKARCRHLVFAEYFGDSKPKCVDKCDVCKFPKMAKKNLDEFNALVNGEYRQYGGRTMVVTEGKFNENFDELYGEGRRGLSSFRENYFEEGEREQQKDEELLKEIKKQFQLRRGSQSSNDPDNENDATYSIVKAAASTKVKVNGLKITTRESYVDLFKGCLEDNYNKCNSFEDEPLQLSKSDLEEFATLVEYEVFTASKVLATYRNLAAKKKSEIVKATNALSLFKELKTFTPTKDKGTLRDAMEDIKKKQATKYPTTIIPASQLLPNFNSNTKPRKRLGIGRDFLSQQSVKSFLKGDGNVAKNVGSESSNSDSDFRDQSSSNSNDKDNRLQESYNDSGVGSSCALSSSEDILVPSGSKTYPSPETECSSKANGTDYKASTDFRSKNSVSCHTISDSENSDDALIVDEVTHDETNECKSDISNSAKRKAMHEATSSSSLLSPMKKKVKKENTKKIYMALFGEDEDPTLKEGGGLVSEPNRPHGGFISSKKLLKSYESNQENEAASINSPKAEVSSKSCLSPNVNFYNSNDNADVACKQSPAQAKVAVKAKNLEGSRSIKSEKEKGTEGKKHLSKRNVSDVIVKCLMPHYHRKRIASKDLFKNLTRGIVHKIVESKKTDFNEKTCSSQFNEVFQNLPKIETQEQIDVIVATF</sequence>
<evidence type="ECO:0000256" key="13">
    <source>
        <dbReference type="ARBA" id="ARBA00049360"/>
    </source>
</evidence>
<dbReference type="SMART" id="SM00487">
    <property type="entry name" value="DEXDc"/>
    <property type="match status" value="1"/>
</dbReference>
<dbReference type="Pfam" id="PF00271">
    <property type="entry name" value="Helicase_C"/>
    <property type="match status" value="1"/>
</dbReference>
<comment type="catalytic activity">
    <reaction evidence="13">
        <text>ATP + H2O = ADP + phosphate + H(+)</text>
        <dbReference type="Rhea" id="RHEA:13065"/>
        <dbReference type="ChEBI" id="CHEBI:15377"/>
        <dbReference type="ChEBI" id="CHEBI:15378"/>
        <dbReference type="ChEBI" id="CHEBI:30616"/>
        <dbReference type="ChEBI" id="CHEBI:43474"/>
        <dbReference type="ChEBI" id="CHEBI:456216"/>
    </reaction>
</comment>
<reference evidence="17" key="1">
    <citation type="submission" date="2021-12" db="EMBL/GenBank/DDBJ databases">
        <authorList>
            <person name="King R."/>
        </authorList>
    </citation>
    <scope>NUCLEOTIDE SEQUENCE</scope>
</reference>
<feature type="domain" description="Helicase C-terminal" evidence="16">
    <location>
        <begin position="234"/>
        <end position="388"/>
    </location>
</feature>
<dbReference type="Gene3D" id="1.10.1740.100">
    <property type="entry name" value="Set2, Rpb1 interacting domain"/>
    <property type="match status" value="1"/>
</dbReference>